<dbReference type="InParanoid" id="Q0V590"/>
<dbReference type="HOGENOM" id="CLU_3384988_0_0_1"/>
<dbReference type="RefSeq" id="XP_001791497.1">
    <property type="nucleotide sequence ID" value="XM_001791445.1"/>
</dbReference>
<proteinExistence type="predicted"/>
<feature type="compositionally biased region" description="Basic and acidic residues" evidence="1">
    <location>
        <begin position="1"/>
        <end position="17"/>
    </location>
</feature>
<feature type="region of interest" description="Disordered" evidence="1">
    <location>
        <begin position="1"/>
        <end position="33"/>
    </location>
</feature>
<reference evidence="3" key="1">
    <citation type="journal article" date="2007" name="Plant Cell">
        <title>Dothideomycete-plant interactions illuminated by genome sequencing and EST analysis of the wheat pathogen Stagonospora nodorum.</title>
        <authorList>
            <person name="Hane J.K."/>
            <person name="Lowe R.G."/>
            <person name="Solomon P.S."/>
            <person name="Tan K.C."/>
            <person name="Schoch C.L."/>
            <person name="Spatafora J.W."/>
            <person name="Crous P.W."/>
            <person name="Kodira C."/>
            <person name="Birren B.W."/>
            <person name="Galagan J.E."/>
            <person name="Torriani S.F."/>
            <person name="McDonald B.A."/>
            <person name="Oliver R.P."/>
        </authorList>
    </citation>
    <scope>NUCLEOTIDE SEQUENCE [LARGE SCALE GENOMIC DNA]</scope>
    <source>
        <strain evidence="3">SN15 / ATCC MYA-4574 / FGSC 10173</strain>
    </source>
</reference>
<dbReference type="AlphaFoldDB" id="Q0V590"/>
<name>Q0V590_PHANO</name>
<evidence type="ECO:0000313" key="2">
    <source>
        <dbReference type="EMBL" id="EAT92319.1"/>
    </source>
</evidence>
<organism evidence="2 3">
    <name type="scientific">Phaeosphaeria nodorum (strain SN15 / ATCC MYA-4574 / FGSC 10173)</name>
    <name type="common">Glume blotch fungus</name>
    <name type="synonym">Parastagonospora nodorum</name>
    <dbReference type="NCBI Taxonomy" id="321614"/>
    <lineage>
        <taxon>Eukaryota</taxon>
        <taxon>Fungi</taxon>
        <taxon>Dikarya</taxon>
        <taxon>Ascomycota</taxon>
        <taxon>Pezizomycotina</taxon>
        <taxon>Dothideomycetes</taxon>
        <taxon>Pleosporomycetidae</taxon>
        <taxon>Pleosporales</taxon>
        <taxon>Pleosporineae</taxon>
        <taxon>Phaeosphaeriaceae</taxon>
        <taxon>Parastagonospora</taxon>
    </lineage>
</organism>
<dbReference type="EMBL" id="CH445325">
    <property type="protein sequence ID" value="EAT92319.1"/>
    <property type="molecule type" value="Genomic_DNA"/>
</dbReference>
<dbReference type="KEGG" id="pno:SNOG_00824"/>
<sequence length="33" mass="3341">MASGEGKDSLKQSDLEFRSGILRGAGSQDGDAG</sequence>
<dbReference type="Proteomes" id="UP000001055">
    <property type="component" value="Unassembled WGS sequence"/>
</dbReference>
<evidence type="ECO:0000313" key="3">
    <source>
        <dbReference type="Proteomes" id="UP000001055"/>
    </source>
</evidence>
<protein>
    <submittedName>
        <fullName evidence="2">Uncharacterized protein</fullName>
    </submittedName>
</protein>
<evidence type="ECO:0000256" key="1">
    <source>
        <dbReference type="SAM" id="MobiDB-lite"/>
    </source>
</evidence>
<accession>Q0V590</accession>
<dbReference type="GeneID" id="5967732"/>
<gene>
    <name evidence="2" type="ORF">SNOG_00824</name>
</gene>